<gene>
    <name evidence="7" type="primary">sepH_0</name>
    <name evidence="7" type="ORF">A0J61_06063</name>
</gene>
<dbReference type="InterPro" id="IPR001245">
    <property type="entry name" value="Ser-Thr/Tyr_kinase_cat_dom"/>
</dbReference>
<evidence type="ECO:0000256" key="1">
    <source>
        <dbReference type="ARBA" id="ARBA00022527"/>
    </source>
</evidence>
<dbReference type="Proteomes" id="UP000093000">
    <property type="component" value="Unassembled WGS sequence"/>
</dbReference>
<evidence type="ECO:0000256" key="2">
    <source>
        <dbReference type="ARBA" id="ARBA00022679"/>
    </source>
</evidence>
<dbReference type="InParanoid" id="A0A1C7N9X1"/>
<dbReference type="PROSITE" id="PS00108">
    <property type="entry name" value="PROTEIN_KINASE_ST"/>
    <property type="match status" value="1"/>
</dbReference>
<dbReference type="GO" id="GO:0004674">
    <property type="term" value="F:protein serine/threonine kinase activity"/>
    <property type="evidence" value="ECO:0007669"/>
    <property type="project" value="UniProtKB-KW"/>
</dbReference>
<keyword evidence="1" id="KW-0723">Serine/threonine-protein kinase</keyword>
<reference evidence="7 8" key="1">
    <citation type="submission" date="2016-03" db="EMBL/GenBank/DDBJ databases">
        <title>Choanephora cucurbitarum.</title>
        <authorList>
            <person name="Min B."/>
            <person name="Park H."/>
            <person name="Park J.-H."/>
            <person name="Shin H.-D."/>
            <person name="Choi I.-G."/>
        </authorList>
    </citation>
    <scope>NUCLEOTIDE SEQUENCE [LARGE SCALE GENOMIC DNA]</scope>
    <source>
        <strain evidence="7 8">KUS-F28377</strain>
    </source>
</reference>
<comment type="caution">
    <text evidence="7">The sequence shown here is derived from an EMBL/GenBank/DDBJ whole genome shotgun (WGS) entry which is preliminary data.</text>
</comment>
<dbReference type="OrthoDB" id="8693905at2759"/>
<dbReference type="AlphaFoldDB" id="A0A1C7N9X1"/>
<protein>
    <submittedName>
        <fullName evidence="7">Cytokinesis protein sepH</fullName>
    </submittedName>
</protein>
<accession>A0A1C7N9X1</accession>
<sequence>MLKTLSHANVVKYVGFIPSERYFDVVLEYAENGSLMSTLKAFGAFPEKLVASFCIKILHGLQYLHDNQVVHCDLKAANILTTKTGDVKLTDFGVSLNLKLKPVDSDTIAGTPNWMAPEVIELEGATTKSDIWSLGCTLIELITGKPPYSQLLAMSAMFHIVEDEYPPLPQNISSEMRDFLLCCFQKNPKKRPSSQQLQNHVWIRQHQQQKGLSSKKLSSDTKYQASKKSYQGLQTRYYSLNANSTLDENHNHQFIQTSFGKDVECKVCNKALSSKSLFCESKSDSMNTQIKECKKMALSCPPRIHDQQPSYEVSYLLFYQVVSTDFFSSDYQWLFSAKVYNRSYKERQGQRGQVPIEFLRKSLQEHPQADSIRKYSKALGLTEQEQLALCENPALLEHTMTMERFQLATPVASNEPFNKTKKKKELEESFPVLL</sequence>
<dbReference type="PANTHER" id="PTHR11584">
    <property type="entry name" value="SERINE/THREONINE PROTEIN KINASE"/>
    <property type="match status" value="1"/>
</dbReference>
<dbReference type="PROSITE" id="PS50011">
    <property type="entry name" value="PROTEIN_KINASE_DOM"/>
    <property type="match status" value="1"/>
</dbReference>
<dbReference type="PRINTS" id="PR00109">
    <property type="entry name" value="TYRKINASE"/>
</dbReference>
<keyword evidence="3" id="KW-0547">Nucleotide-binding</keyword>
<dbReference type="InterPro" id="IPR000719">
    <property type="entry name" value="Prot_kinase_dom"/>
</dbReference>
<proteinExistence type="predicted"/>
<dbReference type="PANTHER" id="PTHR11584:SF369">
    <property type="entry name" value="MITOGEN-ACTIVATED PROTEIN KINASE KINASE KINASE 19-RELATED"/>
    <property type="match status" value="1"/>
</dbReference>
<keyword evidence="8" id="KW-1185">Reference proteome</keyword>
<dbReference type="Pfam" id="PF00069">
    <property type="entry name" value="Pkinase"/>
    <property type="match status" value="1"/>
</dbReference>
<keyword evidence="5" id="KW-0067">ATP-binding</keyword>
<evidence type="ECO:0000256" key="3">
    <source>
        <dbReference type="ARBA" id="ARBA00022741"/>
    </source>
</evidence>
<dbReference type="STRING" id="101091.A0A1C7N9X1"/>
<dbReference type="SUPFAM" id="SSF56112">
    <property type="entry name" value="Protein kinase-like (PK-like)"/>
    <property type="match status" value="1"/>
</dbReference>
<evidence type="ECO:0000259" key="6">
    <source>
        <dbReference type="PROSITE" id="PS50011"/>
    </source>
</evidence>
<organism evidence="7 8">
    <name type="scientific">Choanephora cucurbitarum</name>
    <dbReference type="NCBI Taxonomy" id="101091"/>
    <lineage>
        <taxon>Eukaryota</taxon>
        <taxon>Fungi</taxon>
        <taxon>Fungi incertae sedis</taxon>
        <taxon>Mucoromycota</taxon>
        <taxon>Mucoromycotina</taxon>
        <taxon>Mucoromycetes</taxon>
        <taxon>Mucorales</taxon>
        <taxon>Mucorineae</taxon>
        <taxon>Choanephoraceae</taxon>
        <taxon>Choanephoroideae</taxon>
        <taxon>Choanephora</taxon>
    </lineage>
</organism>
<evidence type="ECO:0000313" key="8">
    <source>
        <dbReference type="Proteomes" id="UP000093000"/>
    </source>
</evidence>
<dbReference type="EMBL" id="LUGH01000349">
    <property type="protein sequence ID" value="OBZ85877.1"/>
    <property type="molecule type" value="Genomic_DNA"/>
</dbReference>
<feature type="domain" description="Protein kinase" evidence="6">
    <location>
        <begin position="1"/>
        <end position="203"/>
    </location>
</feature>
<dbReference type="SMART" id="SM00220">
    <property type="entry name" value="S_TKc"/>
    <property type="match status" value="1"/>
</dbReference>
<keyword evidence="4" id="KW-0418">Kinase</keyword>
<dbReference type="InterPro" id="IPR008271">
    <property type="entry name" value="Ser/Thr_kinase_AS"/>
</dbReference>
<dbReference type="Gene3D" id="1.10.510.10">
    <property type="entry name" value="Transferase(Phosphotransferase) domain 1"/>
    <property type="match status" value="1"/>
</dbReference>
<keyword evidence="2" id="KW-0808">Transferase</keyword>
<dbReference type="InterPro" id="IPR011009">
    <property type="entry name" value="Kinase-like_dom_sf"/>
</dbReference>
<evidence type="ECO:0000256" key="4">
    <source>
        <dbReference type="ARBA" id="ARBA00022777"/>
    </source>
</evidence>
<evidence type="ECO:0000313" key="7">
    <source>
        <dbReference type="EMBL" id="OBZ85877.1"/>
    </source>
</evidence>
<evidence type="ECO:0000256" key="5">
    <source>
        <dbReference type="ARBA" id="ARBA00022840"/>
    </source>
</evidence>
<dbReference type="GO" id="GO:0005524">
    <property type="term" value="F:ATP binding"/>
    <property type="evidence" value="ECO:0007669"/>
    <property type="project" value="UniProtKB-KW"/>
</dbReference>
<name>A0A1C7N9X1_9FUNG</name>